<accession>A0A8S3BIJ3</accession>
<dbReference type="Proteomes" id="UP000676336">
    <property type="component" value="Unassembled WGS sequence"/>
</dbReference>
<evidence type="ECO:0000313" key="3">
    <source>
        <dbReference type="EMBL" id="CAF4801201.1"/>
    </source>
</evidence>
<feature type="non-terminal residue" evidence="2">
    <location>
        <position position="1"/>
    </location>
</feature>
<name>A0A8S3BIJ3_9BILA</name>
<feature type="region of interest" description="Disordered" evidence="1">
    <location>
        <begin position="31"/>
        <end position="64"/>
    </location>
</feature>
<dbReference type="EMBL" id="CAJOBI010144337">
    <property type="protein sequence ID" value="CAF4782653.1"/>
    <property type="molecule type" value="Genomic_DNA"/>
</dbReference>
<sequence length="64" mass="7037">RSVAPGDLQLNWRTYNNPVDRFPLLPIINDSSTSSPNNDGIHLFVNPESSKQSSSSSIADNSDY</sequence>
<feature type="non-terminal residue" evidence="2">
    <location>
        <position position="64"/>
    </location>
</feature>
<organism evidence="2 4">
    <name type="scientific">Rotaria magnacalcarata</name>
    <dbReference type="NCBI Taxonomy" id="392030"/>
    <lineage>
        <taxon>Eukaryota</taxon>
        <taxon>Metazoa</taxon>
        <taxon>Spiralia</taxon>
        <taxon>Gnathifera</taxon>
        <taxon>Rotifera</taxon>
        <taxon>Eurotatoria</taxon>
        <taxon>Bdelloidea</taxon>
        <taxon>Philodinida</taxon>
        <taxon>Philodinidae</taxon>
        <taxon>Rotaria</taxon>
    </lineage>
</organism>
<reference evidence="2" key="1">
    <citation type="submission" date="2021-02" db="EMBL/GenBank/DDBJ databases">
        <authorList>
            <person name="Nowell W R."/>
        </authorList>
    </citation>
    <scope>NUCLEOTIDE SEQUENCE</scope>
</reference>
<proteinExistence type="predicted"/>
<evidence type="ECO:0000256" key="1">
    <source>
        <dbReference type="SAM" id="MobiDB-lite"/>
    </source>
</evidence>
<comment type="caution">
    <text evidence="2">The sequence shown here is derived from an EMBL/GenBank/DDBJ whole genome shotgun (WGS) entry which is preliminary data.</text>
</comment>
<protein>
    <submittedName>
        <fullName evidence="2">Uncharacterized protein</fullName>
    </submittedName>
</protein>
<dbReference type="EMBL" id="CAJOBI010148645">
    <property type="protein sequence ID" value="CAF4801201.1"/>
    <property type="molecule type" value="Genomic_DNA"/>
</dbReference>
<evidence type="ECO:0000313" key="2">
    <source>
        <dbReference type="EMBL" id="CAF4782653.1"/>
    </source>
</evidence>
<gene>
    <name evidence="2" type="ORF">SMN809_LOCUS46414</name>
    <name evidence="3" type="ORF">SMN809_LOCUS47188</name>
</gene>
<dbReference type="AlphaFoldDB" id="A0A8S3BIJ3"/>
<evidence type="ECO:0000313" key="4">
    <source>
        <dbReference type="Proteomes" id="UP000676336"/>
    </source>
</evidence>